<name>A0A1B1YAH8_THEST</name>
<feature type="active site" description="Phosphoserine intermediate" evidence="13">
    <location>
        <position position="108"/>
    </location>
</feature>
<accession>A0A1B1YAH8</accession>
<dbReference type="GO" id="GO:0000103">
    <property type="term" value="P:sulfate assimilation"/>
    <property type="evidence" value="ECO:0007669"/>
    <property type="project" value="UniProtKB-UniRule"/>
</dbReference>
<comment type="pathway">
    <text evidence="3 13 14">Sulfur metabolism; hydrogen sulfide biosynthesis; sulfite from sulfate: step 2/3.</text>
</comment>
<keyword evidence="6 13" id="KW-0808">Transferase</keyword>
<keyword evidence="13" id="KW-0597">Phosphoprotein</keyword>
<evidence type="ECO:0000256" key="8">
    <source>
        <dbReference type="ARBA" id="ARBA00022777"/>
    </source>
</evidence>
<evidence type="ECO:0000256" key="10">
    <source>
        <dbReference type="ARBA" id="ARBA00029724"/>
    </source>
</evidence>
<evidence type="ECO:0000256" key="14">
    <source>
        <dbReference type="RuleBase" id="RU004347"/>
    </source>
</evidence>
<dbReference type="NCBIfam" id="TIGR00455">
    <property type="entry name" value="apsK"/>
    <property type="match status" value="1"/>
</dbReference>
<feature type="binding site" evidence="13">
    <location>
        <begin position="34"/>
        <end position="41"/>
    </location>
    <ligand>
        <name>ATP</name>
        <dbReference type="ChEBI" id="CHEBI:30616"/>
    </ligand>
</feature>
<organism evidence="16 17">
    <name type="scientific">Thermoclostridium stercorarium subsp. thermolacticum DSM 2910</name>
    <dbReference type="NCBI Taxonomy" id="1121336"/>
    <lineage>
        <taxon>Bacteria</taxon>
        <taxon>Bacillati</taxon>
        <taxon>Bacillota</taxon>
        <taxon>Clostridia</taxon>
        <taxon>Eubacteriales</taxon>
        <taxon>Oscillospiraceae</taxon>
        <taxon>Thermoclostridium</taxon>
    </lineage>
</organism>
<dbReference type="PANTHER" id="PTHR11055">
    <property type="entry name" value="BIFUNCTIONAL 3'-PHOSPHOADENOSINE 5'-PHOSPHOSULFATE SYNTHASE"/>
    <property type="match status" value="1"/>
</dbReference>
<dbReference type="CDD" id="cd02027">
    <property type="entry name" value="APSK"/>
    <property type="match status" value="1"/>
</dbReference>
<evidence type="ECO:0000259" key="15">
    <source>
        <dbReference type="Pfam" id="PF01583"/>
    </source>
</evidence>
<evidence type="ECO:0000256" key="4">
    <source>
        <dbReference type="ARBA" id="ARBA00007008"/>
    </source>
</evidence>
<dbReference type="GO" id="GO:0004020">
    <property type="term" value="F:adenylylsulfate kinase activity"/>
    <property type="evidence" value="ECO:0007669"/>
    <property type="project" value="UniProtKB-UniRule"/>
</dbReference>
<dbReference type="UniPathway" id="UPA00140">
    <property type="reaction ID" value="UER00205"/>
</dbReference>
<dbReference type="NCBIfam" id="NF003013">
    <property type="entry name" value="PRK03846.1"/>
    <property type="match status" value="1"/>
</dbReference>
<gene>
    <name evidence="13" type="primary">cysC</name>
    <name evidence="16" type="ORF">CSTERTH_01395</name>
</gene>
<protein>
    <recommendedName>
        <fullName evidence="5 13">Adenylyl-sulfate kinase</fullName>
        <ecNumber evidence="5 13">2.7.1.25</ecNumber>
    </recommendedName>
    <alternativeName>
        <fullName evidence="11 13">APS kinase</fullName>
    </alternativeName>
    <alternativeName>
        <fullName evidence="12 13">ATP adenosine-5'-phosphosulfate 3'-phosphotransferase</fullName>
    </alternativeName>
    <alternativeName>
        <fullName evidence="10 13">Adenosine-5'-phosphosulfate kinase</fullName>
    </alternativeName>
</protein>
<evidence type="ECO:0000313" key="17">
    <source>
        <dbReference type="Proteomes" id="UP000092971"/>
    </source>
</evidence>
<evidence type="ECO:0000256" key="11">
    <source>
        <dbReference type="ARBA" id="ARBA00031393"/>
    </source>
</evidence>
<dbReference type="AlphaFoldDB" id="A0A1B1YAH8"/>
<dbReference type="SUPFAM" id="SSF52540">
    <property type="entry name" value="P-loop containing nucleoside triphosphate hydrolases"/>
    <property type="match status" value="1"/>
</dbReference>
<dbReference type="Proteomes" id="UP000092971">
    <property type="component" value="Chromosome"/>
</dbReference>
<dbReference type="InterPro" id="IPR059117">
    <property type="entry name" value="APS_kinase_dom"/>
</dbReference>
<proteinExistence type="inferred from homology"/>
<dbReference type="GO" id="GO:0005524">
    <property type="term" value="F:ATP binding"/>
    <property type="evidence" value="ECO:0007669"/>
    <property type="project" value="UniProtKB-UniRule"/>
</dbReference>
<dbReference type="RefSeq" id="WP_015357974.1">
    <property type="nucleotide sequence ID" value="NZ_CP014672.1"/>
</dbReference>
<dbReference type="InterPro" id="IPR002891">
    <property type="entry name" value="APS"/>
</dbReference>
<comment type="similarity">
    <text evidence="4 13 14">Belongs to the APS kinase family.</text>
</comment>
<evidence type="ECO:0000256" key="13">
    <source>
        <dbReference type="HAMAP-Rule" id="MF_00065"/>
    </source>
</evidence>
<evidence type="ECO:0000256" key="5">
    <source>
        <dbReference type="ARBA" id="ARBA00012121"/>
    </source>
</evidence>
<keyword evidence="7 13" id="KW-0547">Nucleotide-binding</keyword>
<dbReference type="Pfam" id="PF01583">
    <property type="entry name" value="APS_kinase"/>
    <property type="match status" value="1"/>
</dbReference>
<evidence type="ECO:0000256" key="2">
    <source>
        <dbReference type="ARBA" id="ARBA00002632"/>
    </source>
</evidence>
<comment type="function">
    <text evidence="2 13 14">Catalyzes the synthesis of activated sulfate.</text>
</comment>
<evidence type="ECO:0000256" key="12">
    <source>
        <dbReference type="ARBA" id="ARBA00031464"/>
    </source>
</evidence>
<dbReference type="HAMAP" id="MF_00065">
    <property type="entry name" value="Adenylyl_sulf_kinase"/>
    <property type="match status" value="1"/>
</dbReference>
<dbReference type="NCBIfam" id="NF004041">
    <property type="entry name" value="PRK05541.1"/>
    <property type="match status" value="1"/>
</dbReference>
<dbReference type="InterPro" id="IPR027417">
    <property type="entry name" value="P-loop_NTPase"/>
</dbReference>
<evidence type="ECO:0000313" key="16">
    <source>
        <dbReference type="EMBL" id="ANW97780.1"/>
    </source>
</evidence>
<dbReference type="EC" id="2.7.1.25" evidence="5 13"/>
<evidence type="ECO:0000256" key="3">
    <source>
        <dbReference type="ARBA" id="ARBA00004806"/>
    </source>
</evidence>
<keyword evidence="8 13" id="KW-0418">Kinase</keyword>
<evidence type="ECO:0000256" key="9">
    <source>
        <dbReference type="ARBA" id="ARBA00022840"/>
    </source>
</evidence>
<evidence type="ECO:0000256" key="6">
    <source>
        <dbReference type="ARBA" id="ARBA00022679"/>
    </source>
</evidence>
<dbReference type="OrthoDB" id="9804504at2"/>
<feature type="domain" description="APS kinase" evidence="15">
    <location>
        <begin position="26"/>
        <end position="175"/>
    </location>
</feature>
<comment type="catalytic activity">
    <reaction evidence="1 13 14">
        <text>adenosine 5'-phosphosulfate + ATP = 3'-phosphoadenylyl sulfate + ADP + H(+)</text>
        <dbReference type="Rhea" id="RHEA:24152"/>
        <dbReference type="ChEBI" id="CHEBI:15378"/>
        <dbReference type="ChEBI" id="CHEBI:30616"/>
        <dbReference type="ChEBI" id="CHEBI:58243"/>
        <dbReference type="ChEBI" id="CHEBI:58339"/>
        <dbReference type="ChEBI" id="CHEBI:456216"/>
        <dbReference type="EC" id="2.7.1.25"/>
    </reaction>
</comment>
<reference evidence="16 17" key="1">
    <citation type="submission" date="2016-02" db="EMBL/GenBank/DDBJ databases">
        <title>Comparison of Clostridium stercorarium subspecies using comparative genomics and transcriptomics.</title>
        <authorList>
            <person name="Schellenberg J."/>
            <person name="Thallinger G."/>
            <person name="Levin D.B."/>
            <person name="Zhang X."/>
            <person name="Alvare G."/>
            <person name="Fristensky B."/>
            <person name="Sparling R."/>
        </authorList>
    </citation>
    <scope>NUCLEOTIDE SEQUENCE [LARGE SCALE GENOMIC DNA]</scope>
    <source>
        <strain evidence="16 17">DSM 2910</strain>
    </source>
</reference>
<keyword evidence="9 13" id="KW-0067">ATP-binding</keyword>
<dbReference type="GO" id="GO:0070814">
    <property type="term" value="P:hydrogen sulfide biosynthetic process"/>
    <property type="evidence" value="ECO:0007669"/>
    <property type="project" value="UniProtKB-UniRule"/>
</dbReference>
<dbReference type="EMBL" id="CP014672">
    <property type="protein sequence ID" value="ANW97780.1"/>
    <property type="molecule type" value="Genomic_DNA"/>
</dbReference>
<sequence length="199" mass="22302">MKNSGNIIYHQGKVTKEDRYRVLGQKGLIVWLTGLSGSGKSTIAVETEKILNGMGKAVYRLDGDNIRFGLNSDLGFSEKDRFENIRRISEVCALFQDAGLIVIASFISPLAKMRQMAREKGKENFIEVYVKADLETCIKRDPKGLYCKALNGEIQEFTGISAPYEEPENPDLVLDTQSNSPEECVKMLVDKILEMSKLE</sequence>
<evidence type="ECO:0000256" key="7">
    <source>
        <dbReference type="ARBA" id="ARBA00022741"/>
    </source>
</evidence>
<dbReference type="Gene3D" id="3.40.50.300">
    <property type="entry name" value="P-loop containing nucleotide triphosphate hydrolases"/>
    <property type="match status" value="1"/>
</dbReference>
<evidence type="ECO:0000256" key="1">
    <source>
        <dbReference type="ARBA" id="ARBA00001823"/>
    </source>
</evidence>
<dbReference type="PANTHER" id="PTHR11055:SF1">
    <property type="entry name" value="PAPS SYNTHETASE, ISOFORM D"/>
    <property type="match status" value="1"/>
</dbReference>